<dbReference type="AlphaFoldDB" id="A0A6C7DZJ6"/>
<evidence type="ECO:0000313" key="5">
    <source>
        <dbReference type="EMBL" id="BAN01534.1"/>
    </source>
</evidence>
<dbReference type="Pfam" id="PF08541">
    <property type="entry name" value="ACP_syn_III_C"/>
    <property type="match status" value="1"/>
</dbReference>
<dbReference type="RefSeq" id="WP_015440781.1">
    <property type="nucleotide sequence ID" value="NC_020520.1"/>
</dbReference>
<dbReference type="PANTHER" id="PTHR34069:SF2">
    <property type="entry name" value="BETA-KETOACYL-[ACYL-CARRIER-PROTEIN] SYNTHASE III"/>
    <property type="match status" value="1"/>
</dbReference>
<name>A0A6C7DZJ6_ILUCY</name>
<gene>
    <name evidence="5" type="ORF">YM304_12200</name>
</gene>
<dbReference type="InterPro" id="IPR012340">
    <property type="entry name" value="NA-bd_OB-fold"/>
</dbReference>
<evidence type="ECO:0000259" key="3">
    <source>
        <dbReference type="Pfam" id="PF01796"/>
    </source>
</evidence>
<dbReference type="EMBL" id="AP012057">
    <property type="protein sequence ID" value="BAN01534.1"/>
    <property type="molecule type" value="Genomic_DNA"/>
</dbReference>
<dbReference type="KEGG" id="aym:YM304_12200"/>
<feature type="domain" description="ChsH2 C-terminal OB-fold" evidence="3">
    <location>
        <begin position="387"/>
        <end position="446"/>
    </location>
</feature>
<evidence type="ECO:0000256" key="1">
    <source>
        <dbReference type="ARBA" id="ARBA00022679"/>
    </source>
</evidence>
<organism evidence="5 6">
    <name type="scientific">Ilumatobacter coccineus (strain NBRC 103263 / KCTC 29153 / YM16-304)</name>
    <dbReference type="NCBI Taxonomy" id="1313172"/>
    <lineage>
        <taxon>Bacteria</taxon>
        <taxon>Bacillati</taxon>
        <taxon>Actinomycetota</taxon>
        <taxon>Acidimicrobiia</taxon>
        <taxon>Acidimicrobiales</taxon>
        <taxon>Ilumatobacteraceae</taxon>
        <taxon>Ilumatobacter</taxon>
    </lineage>
</organism>
<dbReference type="InterPro" id="IPR016039">
    <property type="entry name" value="Thiolase-like"/>
</dbReference>
<dbReference type="OrthoDB" id="8771453at2"/>
<protein>
    <recommendedName>
        <fullName evidence="7">Hydroxymethylglutaryl-CoA synthase</fullName>
    </recommendedName>
</protein>
<dbReference type="InterPro" id="IPR013747">
    <property type="entry name" value="ACP_syn_III_C"/>
</dbReference>
<evidence type="ECO:0000256" key="2">
    <source>
        <dbReference type="ARBA" id="ARBA00023315"/>
    </source>
</evidence>
<keyword evidence="1" id="KW-0808">Transferase</keyword>
<evidence type="ECO:0008006" key="7">
    <source>
        <dbReference type="Google" id="ProtNLM"/>
    </source>
</evidence>
<dbReference type="Proteomes" id="UP000011863">
    <property type="component" value="Chromosome"/>
</dbReference>
<sequence length="466" mass="49546">MNGIVSYGVHLPYWRLDRSKITQTLGQGGGRGTRSVASFDEDATSMGVEAGRRALAAAAPGYGGPGILAYATTAPGYLDKTNATAIHAALRLDDCVPAFDVGGAAKSGTAATIMAHNGGIAVLSDVRTGRPGSADEAAGGDAAVALIFGDDAVIAEPVGYAPVTAEFVDRWRVPGESYSRQWEERFGEHAYVPLATQAVGDVLKQADVQIGDVDHAIVAGLHTRSVKAVSKQLGCAPERLADDLLDTIGNTGTAHWALMLANVLDQASPGDLVLVAHLADGCDASLLRVTDEIVAFRERQRSTAAEQLAATTTELDYSSFMTWRGFLEREPPRRPEPDRPASPPSLRGNAWKYGFVGGQDDGGFIHLPPGRVSVESGAIDEMTPVPMADRRATIATFTIDRLAYSLAPPVVAAIVDFDGGGRMQVELTDVDPAEVKIGDRVEMTFRRLYTVDGIHNHFWKARPVRS</sequence>
<accession>A0A6C7DZJ6</accession>
<dbReference type="InterPro" id="IPR002878">
    <property type="entry name" value="ChsH2_C"/>
</dbReference>
<keyword evidence="6" id="KW-1185">Reference proteome</keyword>
<dbReference type="Pfam" id="PF01796">
    <property type="entry name" value="OB_ChsH2_C"/>
    <property type="match status" value="1"/>
</dbReference>
<dbReference type="PANTHER" id="PTHR34069">
    <property type="entry name" value="3-OXOACYL-[ACYL-CARRIER-PROTEIN] SYNTHASE 3"/>
    <property type="match status" value="1"/>
</dbReference>
<dbReference type="GO" id="GO:0016746">
    <property type="term" value="F:acyltransferase activity"/>
    <property type="evidence" value="ECO:0007669"/>
    <property type="project" value="UniProtKB-KW"/>
</dbReference>
<evidence type="ECO:0000313" key="6">
    <source>
        <dbReference type="Proteomes" id="UP000011863"/>
    </source>
</evidence>
<proteinExistence type="predicted"/>
<dbReference type="SUPFAM" id="SSF53901">
    <property type="entry name" value="Thiolase-like"/>
    <property type="match status" value="2"/>
</dbReference>
<keyword evidence="2" id="KW-0012">Acyltransferase</keyword>
<reference evidence="5 6" key="1">
    <citation type="journal article" date="2013" name="Int. J. Syst. Evol. Microbiol.">
        <title>Ilumatobacter nonamiense sp. nov. and Ilumatobacter coccineum sp. nov., isolated from seashore sand.</title>
        <authorList>
            <person name="Matsumoto A."/>
            <person name="Kasai H."/>
            <person name="Matsuo Y."/>
            <person name="Shizuri Y."/>
            <person name="Ichikawa N."/>
            <person name="Fujita N."/>
            <person name="Omura S."/>
            <person name="Takahashi Y."/>
        </authorList>
    </citation>
    <scope>NUCLEOTIDE SEQUENCE [LARGE SCALE GENOMIC DNA]</scope>
    <source>
        <strain evidence="6">NBRC 103263 / KCTC 29153 / YM16-304</strain>
    </source>
</reference>
<dbReference type="Gene3D" id="3.40.47.10">
    <property type="match status" value="2"/>
</dbReference>
<dbReference type="GO" id="GO:0044550">
    <property type="term" value="P:secondary metabolite biosynthetic process"/>
    <property type="evidence" value="ECO:0007669"/>
    <property type="project" value="TreeGrafter"/>
</dbReference>
<dbReference type="SUPFAM" id="SSF50249">
    <property type="entry name" value="Nucleic acid-binding proteins"/>
    <property type="match status" value="1"/>
</dbReference>
<evidence type="ECO:0000259" key="4">
    <source>
        <dbReference type="Pfam" id="PF08541"/>
    </source>
</evidence>
<feature type="domain" description="Beta-ketoacyl-[acyl-carrier-protein] synthase III C-terminal" evidence="4">
    <location>
        <begin position="203"/>
        <end position="280"/>
    </location>
</feature>